<dbReference type="STRING" id="1302272.FC96_GL002071"/>
<comment type="subcellular location">
    <subcellularLocation>
        <location evidence="8">Cell membrane</location>
        <topology evidence="8">Multi-pass membrane protein</topology>
    </subcellularLocation>
    <subcellularLocation>
        <location evidence="1">Endomembrane system</location>
        <topology evidence="1">Multi-pass membrane protein</topology>
    </subcellularLocation>
</comment>
<evidence type="ECO:0000313" key="9">
    <source>
        <dbReference type="EMBL" id="KRK47866.1"/>
    </source>
</evidence>
<feature type="transmembrane region" description="Helical" evidence="8">
    <location>
        <begin position="74"/>
        <end position="98"/>
    </location>
</feature>
<dbReference type="InterPro" id="IPR004688">
    <property type="entry name" value="Ni/Co_transpt"/>
</dbReference>
<dbReference type="GO" id="GO:0005886">
    <property type="term" value="C:plasma membrane"/>
    <property type="evidence" value="ECO:0007669"/>
    <property type="project" value="UniProtKB-SubCell"/>
</dbReference>
<dbReference type="EMBL" id="AZCX01000005">
    <property type="protein sequence ID" value="KRK47866.1"/>
    <property type="molecule type" value="Genomic_DNA"/>
</dbReference>
<feature type="transmembrane region" description="Helical" evidence="8">
    <location>
        <begin position="262"/>
        <end position="281"/>
    </location>
</feature>
<feature type="transmembrane region" description="Helical" evidence="8">
    <location>
        <begin position="185"/>
        <end position="209"/>
    </location>
</feature>
<dbReference type="RefSeq" id="WP_054660923.1">
    <property type="nucleotide sequence ID" value="NZ_AZCX01000005.1"/>
</dbReference>
<dbReference type="GO" id="GO:0012505">
    <property type="term" value="C:endomembrane system"/>
    <property type="evidence" value="ECO:0007669"/>
    <property type="project" value="UniProtKB-SubCell"/>
</dbReference>
<evidence type="ECO:0000256" key="2">
    <source>
        <dbReference type="ARBA" id="ARBA00010892"/>
    </source>
</evidence>
<feature type="transmembrane region" description="Helical" evidence="8">
    <location>
        <begin position="221"/>
        <end position="250"/>
    </location>
</feature>
<dbReference type="OrthoDB" id="9776706at2"/>
<sequence length="336" mass="37087">MQKVSLRRAVPFYGLSLGLHLIGLVLLVIAAQAAPKFWGLGLLAYTLGLRHAFDADHISAIDNTVRRLLNQGTSAYGVGWYFSMGHSTVVFLMIIAVRASWGWAKARLTIFGTIGGQIGTWVSGMFLIIIAISSFMILGKLWRLKAHAQSDQNQVELGALLDSRGLLTRFLAPLFRWIRHDWQMYFIGFVFGLGFDTATEIAVIALSAVTTSASTVTSFGIFALPILFAAGMNLMDTVDSTMMLFAYSWAFDTPGKKLRYNLVMTSFSAVTALSIGAVELLQTVHWPAGMGRMIANIDMGWVGYALVLIFAIFWAISFGRWSWRSHHLSLPTRSDS</sequence>
<evidence type="ECO:0000313" key="10">
    <source>
        <dbReference type="Proteomes" id="UP000050911"/>
    </source>
</evidence>
<feature type="transmembrane region" description="Helical" evidence="8">
    <location>
        <begin position="301"/>
        <end position="323"/>
    </location>
</feature>
<dbReference type="PANTHER" id="PTHR31611">
    <property type="entry name" value="HIGH-AFFINITY NICKEL TRANSPORT PROTEIN NIC1"/>
    <property type="match status" value="1"/>
</dbReference>
<gene>
    <name evidence="9" type="ORF">FC96_GL002071</name>
</gene>
<organism evidence="9 10">
    <name type="scientific">Secundilactobacillus kimchicus JCM 15530</name>
    <dbReference type="NCBI Taxonomy" id="1302272"/>
    <lineage>
        <taxon>Bacteria</taxon>
        <taxon>Bacillati</taxon>
        <taxon>Bacillota</taxon>
        <taxon>Bacilli</taxon>
        <taxon>Lactobacillales</taxon>
        <taxon>Lactobacillaceae</taxon>
        <taxon>Secundilactobacillus</taxon>
    </lineage>
</organism>
<keyword evidence="5 8" id="KW-0812">Transmembrane</keyword>
<evidence type="ECO:0000256" key="8">
    <source>
        <dbReference type="RuleBase" id="RU362101"/>
    </source>
</evidence>
<protein>
    <recommendedName>
        <fullName evidence="8">Nickel/cobalt efflux system</fullName>
    </recommendedName>
</protein>
<feature type="transmembrane region" description="Helical" evidence="8">
    <location>
        <begin position="118"/>
        <end position="138"/>
    </location>
</feature>
<dbReference type="PATRIC" id="fig|1302272.5.peg.2117"/>
<evidence type="ECO:0000256" key="4">
    <source>
        <dbReference type="ARBA" id="ARBA00022596"/>
    </source>
</evidence>
<dbReference type="PANTHER" id="PTHR31611:SF0">
    <property type="entry name" value="HIGH-AFFINITY NICKEL TRANSPORT PROTEIN NIC1"/>
    <property type="match status" value="1"/>
</dbReference>
<dbReference type="Pfam" id="PF03824">
    <property type="entry name" value="NicO"/>
    <property type="match status" value="1"/>
</dbReference>
<comment type="caution">
    <text evidence="9">The sequence shown here is derived from an EMBL/GenBank/DDBJ whole genome shotgun (WGS) entry which is preliminary data.</text>
</comment>
<dbReference type="AlphaFoldDB" id="A0A0R1HWW6"/>
<reference evidence="9 10" key="1">
    <citation type="journal article" date="2015" name="Genome Announc.">
        <title>Expanding the biotechnology potential of lactobacilli through comparative genomics of 213 strains and associated genera.</title>
        <authorList>
            <person name="Sun Z."/>
            <person name="Harris H.M."/>
            <person name="McCann A."/>
            <person name="Guo C."/>
            <person name="Argimon S."/>
            <person name="Zhang W."/>
            <person name="Yang X."/>
            <person name="Jeffery I.B."/>
            <person name="Cooney J.C."/>
            <person name="Kagawa T.F."/>
            <person name="Liu W."/>
            <person name="Song Y."/>
            <person name="Salvetti E."/>
            <person name="Wrobel A."/>
            <person name="Rasinkangas P."/>
            <person name="Parkhill J."/>
            <person name="Rea M.C."/>
            <person name="O'Sullivan O."/>
            <person name="Ritari J."/>
            <person name="Douillard F.P."/>
            <person name="Paul Ross R."/>
            <person name="Yang R."/>
            <person name="Briner A.E."/>
            <person name="Felis G.E."/>
            <person name="de Vos W.M."/>
            <person name="Barrangou R."/>
            <person name="Klaenhammer T.R."/>
            <person name="Caufield P.W."/>
            <person name="Cui Y."/>
            <person name="Zhang H."/>
            <person name="O'Toole P.W."/>
        </authorList>
    </citation>
    <scope>NUCLEOTIDE SEQUENCE [LARGE SCALE GENOMIC DNA]</scope>
    <source>
        <strain evidence="9 10">JCM 15530</strain>
    </source>
</reference>
<dbReference type="InterPro" id="IPR011541">
    <property type="entry name" value="Ni/Co_transpt_high_affinity"/>
</dbReference>
<evidence type="ECO:0000256" key="5">
    <source>
        <dbReference type="ARBA" id="ARBA00022692"/>
    </source>
</evidence>
<evidence type="ECO:0000256" key="1">
    <source>
        <dbReference type="ARBA" id="ARBA00004127"/>
    </source>
</evidence>
<feature type="transmembrane region" description="Helical" evidence="8">
    <location>
        <begin position="12"/>
        <end position="31"/>
    </location>
</feature>
<keyword evidence="3 8" id="KW-0813">Transport</keyword>
<evidence type="ECO:0000256" key="7">
    <source>
        <dbReference type="ARBA" id="ARBA00023136"/>
    </source>
</evidence>
<comment type="similarity">
    <text evidence="2 8">Belongs to the NiCoT transporter (TC 2.A.52) family.</text>
</comment>
<dbReference type="GO" id="GO:0015099">
    <property type="term" value="F:nickel cation transmembrane transporter activity"/>
    <property type="evidence" value="ECO:0007669"/>
    <property type="project" value="UniProtKB-UniRule"/>
</dbReference>
<keyword evidence="4" id="KW-0533">Nickel</keyword>
<name>A0A0R1HWW6_9LACO</name>
<evidence type="ECO:0000256" key="6">
    <source>
        <dbReference type="ARBA" id="ARBA00022989"/>
    </source>
</evidence>
<proteinExistence type="inferred from homology"/>
<keyword evidence="6 8" id="KW-1133">Transmembrane helix</keyword>
<keyword evidence="10" id="KW-1185">Reference proteome</keyword>
<evidence type="ECO:0000256" key="3">
    <source>
        <dbReference type="ARBA" id="ARBA00022448"/>
    </source>
</evidence>
<dbReference type="Proteomes" id="UP000050911">
    <property type="component" value="Unassembled WGS sequence"/>
</dbReference>
<accession>A0A0R1HWW6</accession>
<keyword evidence="7 8" id="KW-0472">Membrane</keyword>